<proteinExistence type="predicted"/>
<name>A0A0K0N5K2_9CAUD</name>
<evidence type="ECO:0000313" key="1">
    <source>
        <dbReference type="EMBL" id="AKJ71990.1"/>
    </source>
</evidence>
<organism evidence="1 2">
    <name type="scientific">Tsukamurella phage TIN4</name>
    <dbReference type="NCBI Taxonomy" id="1636547"/>
    <lineage>
        <taxon>Viruses</taxon>
        <taxon>Duplodnaviria</taxon>
        <taxon>Heunggongvirae</taxon>
        <taxon>Uroviricota</taxon>
        <taxon>Caudoviricetes</taxon>
        <taxon>Tinduovirus</taxon>
        <taxon>Tinduovirus TIN3</taxon>
    </lineage>
</organism>
<sequence>MTELSDALDEVRKARITMEEDFDAFSAAYKASLARITKVENGLVAAVRAQWHKPAPVIPPLGGAAPVIRPLSIAQRVVKVERDPNTRDGRERRPATDRQLSYIDDLCAEKFARVEGKVSNMLDASQVIGKLKKLDAVDEAARDMSTVVSIVPSAPDPLALPVTPVQDKIDLNVLRLIPNGRYAVANDDETQIVFLRLAERKSKVGNAPHRVVQYKSSDTWNDLQYYWNDGRVTGRNTVHGSSVADLLTQIMMDKAGCADRYGEKFSECVNCGRELTDDKSRYYRLGSECITKRPDLVDYIDNKNGVWSPGAASRD</sequence>
<gene>
    <name evidence="1" type="ORF">TIN4_84</name>
</gene>
<protein>
    <submittedName>
        <fullName evidence="1">Uncharacterized protein</fullName>
    </submittedName>
</protein>
<evidence type="ECO:0000313" key="2">
    <source>
        <dbReference type="Proteomes" id="UP000223234"/>
    </source>
</evidence>
<dbReference type="Proteomes" id="UP000223234">
    <property type="component" value="Segment"/>
</dbReference>
<accession>A0A0K0N5K2</accession>
<dbReference type="EMBL" id="KR011064">
    <property type="protein sequence ID" value="AKJ71990.1"/>
    <property type="molecule type" value="Genomic_DNA"/>
</dbReference>
<reference evidence="1 2" key="1">
    <citation type="journal article" date="2015" name="Appl. Environ. Microbiol.">
        <title>Three of a Kind: Genetically Similar Tsukamurella Phages TIN2, TIN3, and TIN4.</title>
        <authorList>
            <person name="Dyson Z.A."/>
            <person name="Tucci J."/>
            <person name="Seviour R.J."/>
            <person name="Petrovski S."/>
        </authorList>
    </citation>
    <scope>NUCLEOTIDE SEQUENCE [LARGE SCALE GENOMIC DNA]</scope>
</reference>